<evidence type="ECO:0000313" key="2">
    <source>
        <dbReference type="EMBL" id="MDX8304386.1"/>
    </source>
</evidence>
<accession>A0AAW9FFR7</accession>
<comment type="caution">
    <text evidence="2">The sequence shown here is derived from an EMBL/GenBank/DDBJ whole genome shotgun (WGS) entry which is preliminary data.</text>
</comment>
<sequence>MSVGTLKAGPEPENAKVDPITLQVIGGALETIAKEMGHVLYRMSYSSIIRESEDLGAGLFDADFNTLSESDSTPMHIGSLPAYLRGVRATMAGSYEPGDIIIHNHPYYGASHSPDIAIISPVFHDGELVGFAANTAHHVDIGAATPGLIIDVPDVFAEGMLIAGLKLYRRGVRDETLWSFIKGNTRVPALVMGDLEAQIASAELGRRRFEELLKEYGRETLKTATHQLMDYSEAMLRREIAKIPDGDYTAEGFLDDDGRTRGVHLPIKVTVKVRGDDVEVDLTGTCDQVPTAFNVPFEGSTKVACYFAFRALLLDTATTDQHVMQNEGSFRPVKVTAPAGCLFNPTFPAACEARFSQIQRLVDLIIKALAPVIPDRVTAGNAATLSFAAYSGLTPAGDYWLFLECNEGSYGGRPASDGPDVVDEQMRNTRNNPIEDCGMNLPVICDRYEMRDDVLPGAGKFRGGYGVIKTQRFLTKGQVTHEADRHDDTPWGVFGGLPGAGGRVVLTRADGSAEEMPAKISNVSMAYGDAISIFSPCGGGYGDPLDRSPDKVLADVLDDFIDPAYAHKVYGVVISENRVIDGQATERLRGERRAVNEKA</sequence>
<dbReference type="InterPro" id="IPR003692">
    <property type="entry name" value="Hydantoinase_B"/>
</dbReference>
<dbReference type="InterPro" id="IPR045079">
    <property type="entry name" value="Oxoprolinase-like"/>
</dbReference>
<organism evidence="2">
    <name type="scientific">Agrobacterium rosae</name>
    <dbReference type="NCBI Taxonomy" id="1972867"/>
    <lineage>
        <taxon>Bacteria</taxon>
        <taxon>Pseudomonadati</taxon>
        <taxon>Pseudomonadota</taxon>
        <taxon>Alphaproteobacteria</taxon>
        <taxon>Hyphomicrobiales</taxon>
        <taxon>Rhizobiaceae</taxon>
        <taxon>Rhizobium/Agrobacterium group</taxon>
        <taxon>Agrobacterium</taxon>
    </lineage>
</organism>
<dbReference type="Pfam" id="PF02538">
    <property type="entry name" value="Hydantoinase_B"/>
    <property type="match status" value="1"/>
</dbReference>
<reference evidence="2" key="1">
    <citation type="journal article" date="2023" name="Phytobiomes J">
        <title>Deciphering the key players within the bacterial microbiota associated with aerial crown gall tumors on rhododendron: Insights into the gallobiome.</title>
        <authorList>
            <person name="Kuzmanovic N."/>
            <person name="Nesme J."/>
            <person name="Wolf J."/>
            <person name="Neumann-Schaal M."/>
            <person name="Petersen J."/>
            <person name="Fernandez-Gnecco G."/>
            <person name="Sproeer C."/>
            <person name="Bunk B."/>
            <person name="Overmann J."/>
            <person name="Sorensen S.J."/>
            <person name="Idczak E."/>
            <person name="Smalla K."/>
        </authorList>
    </citation>
    <scope>NUCLEOTIDE SEQUENCE</scope>
    <source>
        <strain evidence="2">Rho-11.1</strain>
    </source>
</reference>
<dbReference type="PANTHER" id="PTHR11365">
    <property type="entry name" value="5-OXOPROLINASE RELATED"/>
    <property type="match status" value="1"/>
</dbReference>
<dbReference type="AlphaFoldDB" id="A0AAW9FFR7"/>
<gene>
    <name evidence="2" type="ORF">RMR22_19170</name>
</gene>
<proteinExistence type="predicted"/>
<name>A0AAW9FFR7_9HYPH</name>
<dbReference type="GO" id="GO:0017168">
    <property type="term" value="F:5-oxoprolinase (ATP-hydrolyzing) activity"/>
    <property type="evidence" value="ECO:0007669"/>
    <property type="project" value="TreeGrafter"/>
</dbReference>
<feature type="domain" description="Hydantoinase B/oxoprolinase" evidence="1">
    <location>
        <begin position="18"/>
        <end position="544"/>
    </location>
</feature>
<evidence type="ECO:0000259" key="1">
    <source>
        <dbReference type="Pfam" id="PF02538"/>
    </source>
</evidence>
<dbReference type="EMBL" id="JAVRAF010000007">
    <property type="protein sequence ID" value="MDX8304386.1"/>
    <property type="molecule type" value="Genomic_DNA"/>
</dbReference>
<dbReference type="GO" id="GO:0006749">
    <property type="term" value="P:glutathione metabolic process"/>
    <property type="evidence" value="ECO:0007669"/>
    <property type="project" value="TreeGrafter"/>
</dbReference>
<dbReference type="PANTHER" id="PTHR11365:SF23">
    <property type="entry name" value="HYPOTHETICAL 5-OXOPROLINASE (EUROFUNG)-RELATED"/>
    <property type="match status" value="1"/>
</dbReference>
<protein>
    <submittedName>
        <fullName evidence="2">Hydantoinase B/oxoprolinase family protein</fullName>
    </submittedName>
</protein>
<dbReference type="RefSeq" id="WP_320203124.1">
    <property type="nucleotide sequence ID" value="NZ_CP192782.1"/>
</dbReference>
<dbReference type="GO" id="GO:0005829">
    <property type="term" value="C:cytosol"/>
    <property type="evidence" value="ECO:0007669"/>
    <property type="project" value="TreeGrafter"/>
</dbReference>